<proteinExistence type="predicted"/>
<sequence length="94" mass="10744">MAEDVKVAIDHVVKILADALTKRKEEGIELERTSRNFWSKVKKRITEDTANKMESNPEDTATQESLKTDLEEMMKTQNGKMGVVVFLYNQGIEL</sequence>
<dbReference type="EMBL" id="AP026867">
    <property type="protein sequence ID" value="BDS10245.1"/>
    <property type="molecule type" value="Genomic_DNA"/>
</dbReference>
<organism evidence="1 2">
    <name type="scientific">Aureispira anguillae</name>
    <dbReference type="NCBI Taxonomy" id="2864201"/>
    <lineage>
        <taxon>Bacteria</taxon>
        <taxon>Pseudomonadati</taxon>
        <taxon>Bacteroidota</taxon>
        <taxon>Saprospiria</taxon>
        <taxon>Saprospirales</taxon>
        <taxon>Saprospiraceae</taxon>
        <taxon>Aureispira</taxon>
    </lineage>
</organism>
<accession>A0A915YBW8</accession>
<reference evidence="1" key="1">
    <citation type="submission" date="2022-09" db="EMBL/GenBank/DDBJ databases">
        <title>Aureispira anguillicida sp. nov., isolated from Leptocephalus of Japanese eel Anguilla japonica.</title>
        <authorList>
            <person name="Yuasa K."/>
            <person name="Mekata T."/>
            <person name="Ikunari K."/>
        </authorList>
    </citation>
    <scope>NUCLEOTIDE SEQUENCE</scope>
    <source>
        <strain evidence="1">EL160426</strain>
    </source>
</reference>
<dbReference type="RefSeq" id="WP_264791573.1">
    <property type="nucleotide sequence ID" value="NZ_AP026867.1"/>
</dbReference>
<gene>
    <name evidence="1" type="ORF">AsAng_0009530</name>
</gene>
<evidence type="ECO:0000313" key="2">
    <source>
        <dbReference type="Proteomes" id="UP001060919"/>
    </source>
</evidence>
<name>A0A915YBW8_9BACT</name>
<dbReference type="Proteomes" id="UP001060919">
    <property type="component" value="Chromosome"/>
</dbReference>
<protein>
    <submittedName>
        <fullName evidence="1">Uncharacterized protein</fullName>
    </submittedName>
</protein>
<dbReference type="KEGG" id="aup:AsAng_0009530"/>
<evidence type="ECO:0000313" key="1">
    <source>
        <dbReference type="EMBL" id="BDS10245.1"/>
    </source>
</evidence>
<keyword evidence="2" id="KW-1185">Reference proteome</keyword>
<dbReference type="AlphaFoldDB" id="A0A915YBW8"/>